<evidence type="ECO:0000256" key="1">
    <source>
        <dbReference type="SAM" id="MobiDB-lite"/>
    </source>
</evidence>
<keyword evidence="3" id="KW-1185">Reference proteome</keyword>
<protein>
    <submittedName>
        <fullName evidence="2">Uncharacterized protein</fullName>
    </submittedName>
</protein>
<sequence length="129" mass="14331">MLKVISLYIAGLIVVMHTVMPHSHCNTMFSAEQVTSEKPSDTFLGHIKMMLNIDMGDGHLEHFQSGNGLDVDMNDAIAQVAILAIVFDQTYLISNKHSYLPSEHYLKEDPFPDPPFKSAFSLRGPPSIS</sequence>
<name>A0AA37SPR3_9BACT</name>
<reference evidence="2" key="2">
    <citation type="submission" date="2023-01" db="EMBL/GenBank/DDBJ databases">
        <title>Draft genome sequence of Portibacter lacus strain NBRC 108769.</title>
        <authorList>
            <person name="Sun Q."/>
            <person name="Mori K."/>
        </authorList>
    </citation>
    <scope>NUCLEOTIDE SEQUENCE</scope>
    <source>
        <strain evidence="2">NBRC 108769</strain>
    </source>
</reference>
<proteinExistence type="predicted"/>
<accession>A0AA37SPR3</accession>
<comment type="caution">
    <text evidence="2">The sequence shown here is derived from an EMBL/GenBank/DDBJ whole genome shotgun (WGS) entry which is preliminary data.</text>
</comment>
<dbReference type="RefSeq" id="WP_235291284.1">
    <property type="nucleotide sequence ID" value="NZ_BSOH01000014.1"/>
</dbReference>
<evidence type="ECO:0000313" key="3">
    <source>
        <dbReference type="Proteomes" id="UP001156666"/>
    </source>
</evidence>
<dbReference type="EMBL" id="BSOH01000014">
    <property type="protein sequence ID" value="GLR17614.1"/>
    <property type="molecule type" value="Genomic_DNA"/>
</dbReference>
<feature type="region of interest" description="Disordered" evidence="1">
    <location>
        <begin position="110"/>
        <end position="129"/>
    </location>
</feature>
<dbReference type="Proteomes" id="UP001156666">
    <property type="component" value="Unassembled WGS sequence"/>
</dbReference>
<dbReference type="AlphaFoldDB" id="A0AA37SPR3"/>
<evidence type="ECO:0000313" key="2">
    <source>
        <dbReference type="EMBL" id="GLR17614.1"/>
    </source>
</evidence>
<gene>
    <name evidence="2" type="ORF">GCM10007940_22290</name>
</gene>
<organism evidence="2 3">
    <name type="scientific">Portibacter lacus</name>
    <dbReference type="NCBI Taxonomy" id="1099794"/>
    <lineage>
        <taxon>Bacteria</taxon>
        <taxon>Pseudomonadati</taxon>
        <taxon>Bacteroidota</taxon>
        <taxon>Saprospiria</taxon>
        <taxon>Saprospirales</taxon>
        <taxon>Haliscomenobacteraceae</taxon>
        <taxon>Portibacter</taxon>
    </lineage>
</organism>
<reference evidence="2" key="1">
    <citation type="journal article" date="2014" name="Int. J. Syst. Evol. Microbiol.">
        <title>Complete genome sequence of Corynebacterium casei LMG S-19264T (=DSM 44701T), isolated from a smear-ripened cheese.</title>
        <authorList>
            <consortium name="US DOE Joint Genome Institute (JGI-PGF)"/>
            <person name="Walter F."/>
            <person name="Albersmeier A."/>
            <person name="Kalinowski J."/>
            <person name="Ruckert C."/>
        </authorList>
    </citation>
    <scope>NUCLEOTIDE SEQUENCE</scope>
    <source>
        <strain evidence="2">NBRC 108769</strain>
    </source>
</reference>